<evidence type="ECO:0000313" key="2">
    <source>
        <dbReference type="Proteomes" id="UP000246099"/>
    </source>
</evidence>
<organism evidence="1 2">
    <name type="scientific">Chitinophaga alhagiae</name>
    <dbReference type="NCBI Taxonomy" id="2203219"/>
    <lineage>
        <taxon>Bacteria</taxon>
        <taxon>Pseudomonadati</taxon>
        <taxon>Bacteroidota</taxon>
        <taxon>Chitinophagia</taxon>
        <taxon>Chitinophagales</taxon>
        <taxon>Chitinophagaceae</taxon>
        <taxon>Chitinophaga</taxon>
    </lineage>
</organism>
<accession>A0ABM6WDC8</accession>
<sequence length="74" mass="8030">MEPFSVTIGDHTYEVQPYARGYSVSFHITCGPSTIIFELDEEDNLRARSSGEPADAALVGQLAEAITRHYGGAI</sequence>
<dbReference type="EMBL" id="CP029600">
    <property type="protein sequence ID" value="AWO01826.1"/>
    <property type="molecule type" value="Genomic_DNA"/>
</dbReference>
<dbReference type="RefSeq" id="WP_119078035.1">
    <property type="nucleotide sequence ID" value="NZ_CP029600.1"/>
</dbReference>
<reference evidence="1 2" key="1">
    <citation type="submission" date="2018-05" db="EMBL/GenBank/DDBJ databases">
        <title>Chitinophaga sp. nov., isolated from rhizosphere soil of Alhagi.</title>
        <authorList>
            <person name="Liu Y."/>
        </authorList>
    </citation>
    <scope>NUCLEOTIDE SEQUENCE [LARGE SCALE GENOMIC DNA]</scope>
    <source>
        <strain evidence="1 2">T22</strain>
    </source>
</reference>
<gene>
    <name evidence="1" type="ORF">DLD77_09015</name>
</gene>
<proteinExistence type="predicted"/>
<keyword evidence="2" id="KW-1185">Reference proteome</keyword>
<evidence type="ECO:0000313" key="1">
    <source>
        <dbReference type="EMBL" id="AWO01826.1"/>
    </source>
</evidence>
<name>A0ABM6WDC8_9BACT</name>
<dbReference type="Proteomes" id="UP000246099">
    <property type="component" value="Chromosome"/>
</dbReference>
<protein>
    <submittedName>
        <fullName evidence="1">Uncharacterized protein</fullName>
    </submittedName>
</protein>